<reference evidence="2" key="1">
    <citation type="journal article" date="2019" name="Int. J. Syst. Evol. Microbiol.">
        <title>The Global Catalogue of Microorganisms (GCM) 10K type strain sequencing project: providing services to taxonomists for standard genome sequencing and annotation.</title>
        <authorList>
            <consortium name="The Broad Institute Genomics Platform"/>
            <consortium name="The Broad Institute Genome Sequencing Center for Infectious Disease"/>
            <person name="Wu L."/>
            <person name="Ma J."/>
        </authorList>
    </citation>
    <scope>NUCLEOTIDE SEQUENCE [LARGE SCALE GENOMIC DNA]</scope>
    <source>
        <strain evidence="2">KCTC 42903</strain>
    </source>
</reference>
<sequence>MKNIFLVLLLLITINAFPQKYNYPITPESEEWKRFESTQEMYNACQIEKNELMTMKTYDLILSCLDYPLISLIYAFNDIQRGFDTISNNFNGLEELTNRDDAAKELLKMYKNIEPSSILKRTNLVEKGEYVNRVGYIEIMLAQKFVHNLSITEKKELVTACIEKFKEKEKFKDNFGDQGTAITAWVISKIIYENSRNDLSKDIPRYIFNNQGIVIDSTVVEKTLEEGRIYIKN</sequence>
<accession>A0ABW5JXG0</accession>
<protein>
    <recommendedName>
        <fullName evidence="3">DUF4919 domain-containing protein</fullName>
    </recommendedName>
</protein>
<dbReference type="Proteomes" id="UP001597441">
    <property type="component" value="Unassembled WGS sequence"/>
</dbReference>
<name>A0ABW5JXG0_9FLAO</name>
<organism evidence="1 2">
    <name type="scientific">Gelatiniphilus marinus</name>
    <dbReference type="NCBI Taxonomy" id="1759464"/>
    <lineage>
        <taxon>Bacteria</taxon>
        <taxon>Pseudomonadati</taxon>
        <taxon>Bacteroidota</taxon>
        <taxon>Flavobacteriia</taxon>
        <taxon>Flavobacteriales</taxon>
        <taxon>Flavobacteriaceae</taxon>
        <taxon>Gelatiniphilus</taxon>
    </lineage>
</organism>
<keyword evidence="2" id="KW-1185">Reference proteome</keyword>
<dbReference type="RefSeq" id="WP_388020989.1">
    <property type="nucleotide sequence ID" value="NZ_JBHUDT010000008.1"/>
</dbReference>
<dbReference type="EMBL" id="JBHULK010000008">
    <property type="protein sequence ID" value="MFD2536491.1"/>
    <property type="molecule type" value="Genomic_DNA"/>
</dbReference>
<gene>
    <name evidence="1" type="ORF">ACFSQS_15370</name>
</gene>
<evidence type="ECO:0000313" key="2">
    <source>
        <dbReference type="Proteomes" id="UP001597441"/>
    </source>
</evidence>
<proteinExistence type="predicted"/>
<comment type="caution">
    <text evidence="1">The sequence shown here is derived from an EMBL/GenBank/DDBJ whole genome shotgun (WGS) entry which is preliminary data.</text>
</comment>
<evidence type="ECO:0000313" key="1">
    <source>
        <dbReference type="EMBL" id="MFD2536491.1"/>
    </source>
</evidence>
<evidence type="ECO:0008006" key="3">
    <source>
        <dbReference type="Google" id="ProtNLM"/>
    </source>
</evidence>